<dbReference type="SFLD" id="SFLDG00358">
    <property type="entry name" value="Main_(cytGST)"/>
    <property type="match status" value="1"/>
</dbReference>
<dbReference type="InterPro" id="IPR010987">
    <property type="entry name" value="Glutathione-S-Trfase_C-like"/>
</dbReference>
<dbReference type="SFLD" id="SFLDS00019">
    <property type="entry name" value="Glutathione_Transferase_(cytos"/>
    <property type="match status" value="1"/>
</dbReference>
<dbReference type="EMBL" id="WUWG01000008">
    <property type="protein sequence ID" value="MXU66799.1"/>
    <property type="molecule type" value="Genomic_DNA"/>
</dbReference>
<sequence length="207" mass="23603">MTLPRPDLLVEAPYAPNPRRVRIFMAEKGIDLPREQVDIMAGEQFLAHAERVGTFHVPALHLDDGSWLTETVAICRYLEALHPEPNLMGRDAREAAEIEMWSRRMEFQLFYPVAQVLRHGNPKMAVMEDQVPQWAEANRTRVQSGLELLEHALSRDGYVAAGRYTIADITAFVAVEFMRTIRQELPEAHDATHVWRGLIRARPSSVP</sequence>
<dbReference type="Pfam" id="PF13409">
    <property type="entry name" value="GST_N_2"/>
    <property type="match status" value="1"/>
</dbReference>
<dbReference type="AlphaFoldDB" id="A0A6B0TVS3"/>
<organism evidence="3 4">
    <name type="scientific">Oceanomicrobium pacificus</name>
    <dbReference type="NCBI Taxonomy" id="2692916"/>
    <lineage>
        <taxon>Bacteria</taxon>
        <taxon>Pseudomonadati</taxon>
        <taxon>Pseudomonadota</taxon>
        <taxon>Alphaproteobacteria</taxon>
        <taxon>Rhodobacterales</taxon>
        <taxon>Paracoccaceae</taxon>
        <taxon>Oceanomicrobium</taxon>
    </lineage>
</organism>
<dbReference type="InterPro" id="IPR004045">
    <property type="entry name" value="Glutathione_S-Trfase_N"/>
</dbReference>
<keyword evidence="3" id="KW-0808">Transferase</keyword>
<dbReference type="Gene3D" id="1.20.1050.10">
    <property type="match status" value="1"/>
</dbReference>
<dbReference type="Gene3D" id="3.40.30.10">
    <property type="entry name" value="Glutaredoxin"/>
    <property type="match status" value="1"/>
</dbReference>
<proteinExistence type="predicted"/>
<reference evidence="3 4" key="1">
    <citation type="submission" date="2019-12" db="EMBL/GenBank/DDBJ databases">
        <title>Strain KN286 was isolated from seawater, which was collected from Caroline Seamount in the tropical western Pacific.</title>
        <authorList>
            <person name="Wang Q."/>
        </authorList>
    </citation>
    <scope>NUCLEOTIDE SEQUENCE [LARGE SCALE GENOMIC DNA]</scope>
    <source>
        <strain evidence="3 4">KN286</strain>
    </source>
</reference>
<gene>
    <name evidence="3" type="ORF">GSH16_15220</name>
</gene>
<dbReference type="InterPro" id="IPR040079">
    <property type="entry name" value="Glutathione_S-Trfase"/>
</dbReference>
<dbReference type="PANTHER" id="PTHR44051:SF8">
    <property type="entry name" value="GLUTATHIONE S-TRANSFERASE GSTA"/>
    <property type="match status" value="1"/>
</dbReference>
<dbReference type="Proteomes" id="UP000436016">
    <property type="component" value="Unassembled WGS sequence"/>
</dbReference>
<protein>
    <submittedName>
        <fullName evidence="3">Glutathione S-transferase</fullName>
    </submittedName>
</protein>
<keyword evidence="4" id="KW-1185">Reference proteome</keyword>
<dbReference type="GO" id="GO:0016740">
    <property type="term" value="F:transferase activity"/>
    <property type="evidence" value="ECO:0007669"/>
    <property type="project" value="UniProtKB-KW"/>
</dbReference>
<feature type="domain" description="GST C-terminal" evidence="2">
    <location>
        <begin position="91"/>
        <end position="207"/>
    </location>
</feature>
<evidence type="ECO:0000313" key="3">
    <source>
        <dbReference type="EMBL" id="MXU66799.1"/>
    </source>
</evidence>
<dbReference type="PROSITE" id="PS50405">
    <property type="entry name" value="GST_CTER"/>
    <property type="match status" value="1"/>
</dbReference>
<comment type="caution">
    <text evidence="3">The sequence shown here is derived from an EMBL/GenBank/DDBJ whole genome shotgun (WGS) entry which is preliminary data.</text>
</comment>
<evidence type="ECO:0000259" key="2">
    <source>
        <dbReference type="PROSITE" id="PS50405"/>
    </source>
</evidence>
<evidence type="ECO:0000313" key="4">
    <source>
        <dbReference type="Proteomes" id="UP000436016"/>
    </source>
</evidence>
<dbReference type="SUPFAM" id="SSF47616">
    <property type="entry name" value="GST C-terminal domain-like"/>
    <property type="match status" value="1"/>
</dbReference>
<dbReference type="CDD" id="cd03051">
    <property type="entry name" value="GST_N_GTT2_like"/>
    <property type="match status" value="1"/>
</dbReference>
<accession>A0A6B0TVS3</accession>
<name>A0A6B0TVS3_9RHOB</name>
<dbReference type="InterPro" id="IPR036282">
    <property type="entry name" value="Glutathione-S-Trfase_C_sf"/>
</dbReference>
<dbReference type="Pfam" id="PF13410">
    <property type="entry name" value="GST_C_2"/>
    <property type="match status" value="1"/>
</dbReference>
<dbReference type="PROSITE" id="PS50404">
    <property type="entry name" value="GST_NTER"/>
    <property type="match status" value="1"/>
</dbReference>
<dbReference type="PANTHER" id="PTHR44051">
    <property type="entry name" value="GLUTATHIONE S-TRANSFERASE-RELATED"/>
    <property type="match status" value="1"/>
</dbReference>
<dbReference type="SUPFAM" id="SSF52833">
    <property type="entry name" value="Thioredoxin-like"/>
    <property type="match status" value="1"/>
</dbReference>
<dbReference type="InterPro" id="IPR036249">
    <property type="entry name" value="Thioredoxin-like_sf"/>
</dbReference>
<dbReference type="RefSeq" id="WP_160856467.1">
    <property type="nucleotide sequence ID" value="NZ_WUWG01000008.1"/>
</dbReference>
<feature type="domain" description="GST N-terminal" evidence="1">
    <location>
        <begin position="5"/>
        <end position="86"/>
    </location>
</feature>
<evidence type="ECO:0000259" key="1">
    <source>
        <dbReference type="PROSITE" id="PS50404"/>
    </source>
</evidence>
<dbReference type="InterPro" id="IPR034345">
    <property type="entry name" value="Gtt2-like_N"/>
</dbReference>